<proteinExistence type="predicted"/>
<evidence type="ECO:0000256" key="1">
    <source>
        <dbReference type="SAM" id="Phobius"/>
    </source>
</evidence>
<dbReference type="Proteomes" id="UP000275078">
    <property type="component" value="Unassembled WGS sequence"/>
</dbReference>
<gene>
    <name evidence="2" type="ORF">BJ508DRAFT_149694</name>
</gene>
<keyword evidence="1" id="KW-0812">Transmembrane</keyword>
<feature type="transmembrane region" description="Helical" evidence="1">
    <location>
        <begin position="49"/>
        <end position="66"/>
    </location>
</feature>
<keyword evidence="1" id="KW-0472">Membrane</keyword>
<organism evidence="2 3">
    <name type="scientific">Ascobolus immersus RN42</name>
    <dbReference type="NCBI Taxonomy" id="1160509"/>
    <lineage>
        <taxon>Eukaryota</taxon>
        <taxon>Fungi</taxon>
        <taxon>Dikarya</taxon>
        <taxon>Ascomycota</taxon>
        <taxon>Pezizomycotina</taxon>
        <taxon>Pezizomycetes</taxon>
        <taxon>Pezizales</taxon>
        <taxon>Ascobolaceae</taxon>
        <taxon>Ascobolus</taxon>
    </lineage>
</organism>
<feature type="transmembrane region" description="Helical" evidence="1">
    <location>
        <begin position="95"/>
        <end position="114"/>
    </location>
</feature>
<keyword evidence="3" id="KW-1185">Reference proteome</keyword>
<sequence length="158" mass="17485">MAHRTSSKNPVASLSLSNNQIKVDLESIPTTEPKSRINRSGFKILRRRLVGWLCSIVYLPAGFVSSKQWSSRLQLLLLASGRNSSSVVSGIWRRVFKVCVLIFGAGMSGISSVVKGKVLGVEKDKGYEEEVVGAEVGGRARLRMKEDRSYEKMTGRIR</sequence>
<evidence type="ECO:0000313" key="2">
    <source>
        <dbReference type="EMBL" id="RPA86360.1"/>
    </source>
</evidence>
<reference evidence="2 3" key="1">
    <citation type="journal article" date="2018" name="Nat. Ecol. Evol.">
        <title>Pezizomycetes genomes reveal the molecular basis of ectomycorrhizal truffle lifestyle.</title>
        <authorList>
            <person name="Murat C."/>
            <person name="Payen T."/>
            <person name="Noel B."/>
            <person name="Kuo A."/>
            <person name="Morin E."/>
            <person name="Chen J."/>
            <person name="Kohler A."/>
            <person name="Krizsan K."/>
            <person name="Balestrini R."/>
            <person name="Da Silva C."/>
            <person name="Montanini B."/>
            <person name="Hainaut M."/>
            <person name="Levati E."/>
            <person name="Barry K.W."/>
            <person name="Belfiori B."/>
            <person name="Cichocki N."/>
            <person name="Clum A."/>
            <person name="Dockter R.B."/>
            <person name="Fauchery L."/>
            <person name="Guy J."/>
            <person name="Iotti M."/>
            <person name="Le Tacon F."/>
            <person name="Lindquist E.A."/>
            <person name="Lipzen A."/>
            <person name="Malagnac F."/>
            <person name="Mello A."/>
            <person name="Molinier V."/>
            <person name="Miyauchi S."/>
            <person name="Poulain J."/>
            <person name="Riccioni C."/>
            <person name="Rubini A."/>
            <person name="Sitrit Y."/>
            <person name="Splivallo R."/>
            <person name="Traeger S."/>
            <person name="Wang M."/>
            <person name="Zifcakova L."/>
            <person name="Wipf D."/>
            <person name="Zambonelli A."/>
            <person name="Paolocci F."/>
            <person name="Nowrousian M."/>
            <person name="Ottonello S."/>
            <person name="Baldrian P."/>
            <person name="Spatafora J.W."/>
            <person name="Henrissat B."/>
            <person name="Nagy L.G."/>
            <person name="Aury J.M."/>
            <person name="Wincker P."/>
            <person name="Grigoriev I.V."/>
            <person name="Bonfante P."/>
            <person name="Martin F.M."/>
        </authorList>
    </citation>
    <scope>NUCLEOTIDE SEQUENCE [LARGE SCALE GENOMIC DNA]</scope>
    <source>
        <strain evidence="2 3">RN42</strain>
    </source>
</reference>
<evidence type="ECO:0000313" key="3">
    <source>
        <dbReference type="Proteomes" id="UP000275078"/>
    </source>
</evidence>
<dbReference type="AlphaFoldDB" id="A0A3N4IQ69"/>
<accession>A0A3N4IQ69</accession>
<name>A0A3N4IQ69_ASCIM</name>
<protein>
    <submittedName>
        <fullName evidence="2">Uncharacterized protein</fullName>
    </submittedName>
</protein>
<dbReference type="EMBL" id="ML119650">
    <property type="protein sequence ID" value="RPA86360.1"/>
    <property type="molecule type" value="Genomic_DNA"/>
</dbReference>
<keyword evidence="1" id="KW-1133">Transmembrane helix</keyword>